<evidence type="ECO:0000313" key="2">
    <source>
        <dbReference type="Proteomes" id="UP000006558"/>
    </source>
</evidence>
<evidence type="ECO:0000313" key="1">
    <source>
        <dbReference type="EMBL" id="ABQ47175.1"/>
    </source>
</evidence>
<dbReference type="STRING" id="390874.Tpet_1161"/>
<dbReference type="EMBL" id="CP000702">
    <property type="protein sequence ID" value="ABQ47175.1"/>
    <property type="molecule type" value="Genomic_DNA"/>
</dbReference>
<accession>A5ILV2</accession>
<dbReference type="AlphaFoldDB" id="A5ILV2"/>
<sequence length="100" mass="12082">MNALDEILSVLEATQEDLFDLVGKHIHQLRKKYSDDEINEALQMILFAMEISQKPIIHRVFEDYPREKRIFVEEDLTREEIELFLKGEMNELDLEKRNWF</sequence>
<reference evidence="1 2" key="2">
    <citation type="journal article" date="2009" name="Proc. Natl. Acad. Sci. U.S.A.">
        <title>On the chimeric nature, thermophilic origin, and phylogenetic placement of the Thermotogales.</title>
        <authorList>
            <person name="Zhaxybayeva O."/>
            <person name="Swithers K.S."/>
            <person name="Lapierre P."/>
            <person name="Fournier G.P."/>
            <person name="Bickhart D.M."/>
            <person name="DeBoy R.T."/>
            <person name="Nelson K.E."/>
            <person name="Nesbo C.L."/>
            <person name="Doolittle W.F."/>
            <person name="Gogarten J.P."/>
            <person name="Noll K.M."/>
        </authorList>
    </citation>
    <scope>NUCLEOTIDE SEQUENCE [LARGE SCALE GENOMIC DNA]</scope>
    <source>
        <strain evidence="2">ATCC BAA-488 / DSM 13995 / JCM 10881 / RKU-1</strain>
    </source>
</reference>
<dbReference type="Proteomes" id="UP000006558">
    <property type="component" value="Chromosome"/>
</dbReference>
<reference evidence="2" key="1">
    <citation type="submission" date="2007-05" db="EMBL/GenBank/DDBJ databases">
        <title>Complete sequence of Thermotoga petrophila RKU-1.</title>
        <authorList>
            <consortium name="US DOE Joint Genome Institute"/>
            <person name="Copeland A."/>
            <person name="Lucas S."/>
            <person name="Lapidus A."/>
            <person name="Barry K."/>
            <person name="Glavina del Rio T."/>
            <person name="Dalin E."/>
            <person name="Tice H."/>
            <person name="Pitluck S."/>
            <person name="Sims D."/>
            <person name="Brettin T."/>
            <person name="Bruce D."/>
            <person name="Detter J.C."/>
            <person name="Han C."/>
            <person name="Tapia R."/>
            <person name="Schmutz J."/>
            <person name="Larimer F."/>
            <person name="Land M."/>
            <person name="Hauser L."/>
            <person name="Kyrpides N."/>
            <person name="Mikhailova N."/>
            <person name="Nelson K."/>
            <person name="Gogarten J.P."/>
            <person name="Noll K."/>
            <person name="Richardson P."/>
        </authorList>
    </citation>
    <scope>NUCLEOTIDE SEQUENCE [LARGE SCALE GENOMIC DNA]</scope>
    <source>
        <strain evidence="2">ATCC BAA-488 / DSM 13995 / JCM 10881 / RKU-1</strain>
    </source>
</reference>
<dbReference type="KEGG" id="tpt:Tpet_1161"/>
<dbReference type="HOGENOM" id="CLU_2304724_0_0_0"/>
<name>A5ILV2_THEP1</name>
<dbReference type="RefSeq" id="WP_011943689.1">
    <property type="nucleotide sequence ID" value="NC_009486.1"/>
</dbReference>
<gene>
    <name evidence="1" type="ordered locus">Tpet_1161</name>
</gene>
<proteinExistence type="predicted"/>
<organism evidence="1 2">
    <name type="scientific">Thermotoga petrophila (strain ATCC BAA-488 / DSM 13995 / JCM 10881 / RKU-1)</name>
    <dbReference type="NCBI Taxonomy" id="390874"/>
    <lineage>
        <taxon>Bacteria</taxon>
        <taxon>Thermotogati</taxon>
        <taxon>Thermotogota</taxon>
        <taxon>Thermotogae</taxon>
        <taxon>Thermotogales</taxon>
        <taxon>Thermotogaceae</taxon>
        <taxon>Thermotoga</taxon>
    </lineage>
</organism>
<protein>
    <submittedName>
        <fullName evidence="1">Uncharacterized protein</fullName>
    </submittedName>
</protein>